<dbReference type="Proteomes" id="UP000000442">
    <property type="component" value="Chromosome"/>
</dbReference>
<feature type="domain" description="DUF2760" evidence="2">
    <location>
        <begin position="120"/>
        <end position="240"/>
    </location>
</feature>
<sequence>MDMSKKFAQRSFLVIIGFMAVLMLGVDAGVYFGVEKLLHLLASDSWDGVRLLKLVSINFFPWFVPVSGAVFLLFTLILWLMVKGSAASVFKEKTVAQPLKREGKKDAADLRIEQERRRRVFLHLLSVLQREGRLLDFFDEDLSLYEDEEIGAAVRSIQEDCKKTIAKYLALKPVIDKAEGEEIVVEQGFDPDAIKLTGNVTGNPPFKGLLRHRGWKAGKREIPKLSDVLDAAIIVPAEVEIN</sequence>
<keyword evidence="1" id="KW-1133">Transmembrane helix</keyword>
<dbReference type="AlphaFoldDB" id="C0QK29"/>
<dbReference type="HOGENOM" id="CLU_1145729_0_0_7"/>
<dbReference type="KEGG" id="dat:HRM2_29720"/>
<dbReference type="STRING" id="177437.HRM2_29720"/>
<organism evidence="3 4">
    <name type="scientific">Desulforapulum autotrophicum (strain ATCC 43914 / DSM 3382 / VKM B-1955 / HRM2)</name>
    <name type="common">Desulfobacterium autotrophicum</name>
    <dbReference type="NCBI Taxonomy" id="177437"/>
    <lineage>
        <taxon>Bacteria</taxon>
        <taxon>Pseudomonadati</taxon>
        <taxon>Thermodesulfobacteriota</taxon>
        <taxon>Desulfobacteria</taxon>
        <taxon>Desulfobacterales</taxon>
        <taxon>Desulfobacteraceae</taxon>
        <taxon>Desulforapulum</taxon>
    </lineage>
</organism>
<accession>C0QK29</accession>
<name>C0QK29_DESAH</name>
<keyword evidence="1" id="KW-0472">Membrane</keyword>
<evidence type="ECO:0000313" key="4">
    <source>
        <dbReference type="Proteomes" id="UP000000442"/>
    </source>
</evidence>
<dbReference type="eggNOG" id="ENOG5032SHU">
    <property type="taxonomic scope" value="Bacteria"/>
</dbReference>
<dbReference type="EMBL" id="CP001087">
    <property type="protein sequence ID" value="ACN16055.1"/>
    <property type="molecule type" value="Genomic_DNA"/>
</dbReference>
<feature type="transmembrane region" description="Helical" evidence="1">
    <location>
        <begin position="12"/>
        <end position="34"/>
    </location>
</feature>
<keyword evidence="4" id="KW-1185">Reference proteome</keyword>
<evidence type="ECO:0000259" key="2">
    <source>
        <dbReference type="Pfam" id="PF10816"/>
    </source>
</evidence>
<dbReference type="OrthoDB" id="21395at2"/>
<feature type="transmembrane region" description="Helical" evidence="1">
    <location>
        <begin position="59"/>
        <end position="82"/>
    </location>
</feature>
<gene>
    <name evidence="3" type="ordered locus">HRM2_29720</name>
</gene>
<dbReference type="Pfam" id="PF10816">
    <property type="entry name" value="DUF2760"/>
    <property type="match status" value="1"/>
</dbReference>
<evidence type="ECO:0000256" key="1">
    <source>
        <dbReference type="SAM" id="Phobius"/>
    </source>
</evidence>
<reference evidence="3 4" key="1">
    <citation type="journal article" date="2009" name="Environ. Microbiol.">
        <title>Genome sequence of Desulfobacterium autotrophicum HRM2, a marine sulfate reducer oxidizing organic carbon completely to carbon dioxide.</title>
        <authorList>
            <person name="Strittmatter A.W."/>
            <person name="Liesegang H."/>
            <person name="Rabus R."/>
            <person name="Decker I."/>
            <person name="Amann J."/>
            <person name="Andres S."/>
            <person name="Henne A."/>
            <person name="Fricke W.F."/>
            <person name="Martinez-Arias R."/>
            <person name="Bartels D."/>
            <person name="Goesmann A."/>
            <person name="Krause L."/>
            <person name="Puehler A."/>
            <person name="Klenk H.P."/>
            <person name="Richter M."/>
            <person name="Schuler M."/>
            <person name="Gloeckner F.O."/>
            <person name="Meyerdierks A."/>
            <person name="Gottschalk G."/>
            <person name="Amann R."/>
        </authorList>
    </citation>
    <scope>NUCLEOTIDE SEQUENCE [LARGE SCALE GENOMIC DNA]</scope>
    <source>
        <strain evidence="4">ATCC 43914 / DSM 3382 / HRM2</strain>
    </source>
</reference>
<protein>
    <recommendedName>
        <fullName evidence="2">DUF2760 domain-containing protein</fullName>
    </recommendedName>
</protein>
<dbReference type="InterPro" id="IPR021212">
    <property type="entry name" value="DUF2760"/>
</dbReference>
<evidence type="ECO:0000313" key="3">
    <source>
        <dbReference type="EMBL" id="ACN16055.1"/>
    </source>
</evidence>
<keyword evidence="1" id="KW-0812">Transmembrane</keyword>
<proteinExistence type="predicted"/>